<evidence type="ECO:0000313" key="2">
    <source>
        <dbReference type="Proteomes" id="UP000564425"/>
    </source>
</evidence>
<dbReference type="AlphaFoldDB" id="A0A7J9NVB5"/>
<comment type="caution">
    <text evidence="1">The sequence shown here is derived from an EMBL/GenBank/DDBJ whole genome shotgun (WGS) entry which is preliminary data.</text>
</comment>
<dbReference type="EMBL" id="JACDUH010000003">
    <property type="protein sequence ID" value="MBA2851609.1"/>
    <property type="molecule type" value="Genomic_DNA"/>
</dbReference>
<reference evidence="1 2" key="1">
    <citation type="submission" date="2020-07" db="EMBL/GenBank/DDBJ databases">
        <title>Genomic Encyclopedia of Type Strains, Phase IV (KMG-V): Genome sequencing to study the core and pangenomes of soil and plant-associated prokaryotes.</title>
        <authorList>
            <person name="Whitman W."/>
        </authorList>
    </citation>
    <scope>NUCLEOTIDE SEQUENCE [LARGE SCALE GENOMIC DNA]</scope>
    <source>
        <strain evidence="1 2">A1</strain>
    </source>
</reference>
<dbReference type="Proteomes" id="UP000564425">
    <property type="component" value="Unassembled WGS sequence"/>
</dbReference>
<evidence type="ECO:0000313" key="1">
    <source>
        <dbReference type="EMBL" id="MBA2851609.1"/>
    </source>
</evidence>
<gene>
    <name evidence="1" type="ORF">HNP86_001768</name>
</gene>
<name>A0A7J9NVB5_METMI</name>
<accession>A0A7J9NVB5</accession>
<sequence>MKRFILFTLMLLALNSCHAEVYDTASDLNKYYVGGCYIDYCYVNDTELVYTITNPYDYIISLHIRERGFSPTPIYNEYHSKKHAFRVFPGTHTYIVHDLVDPITGRYDFYIYGSQTGSTVDSVWVSYYSN</sequence>
<dbReference type="RefSeq" id="WP_181501435.1">
    <property type="nucleotide sequence ID" value="NZ_JACDUH010000003.1"/>
</dbReference>
<organism evidence="1 2">
    <name type="scientific">Methanococcus maripaludis</name>
    <name type="common">Methanococcus deltae</name>
    <dbReference type="NCBI Taxonomy" id="39152"/>
    <lineage>
        <taxon>Archaea</taxon>
        <taxon>Methanobacteriati</taxon>
        <taxon>Methanobacteriota</taxon>
        <taxon>Methanomada group</taxon>
        <taxon>Methanococci</taxon>
        <taxon>Methanococcales</taxon>
        <taxon>Methanococcaceae</taxon>
        <taxon>Methanococcus</taxon>
    </lineage>
</organism>
<proteinExistence type="predicted"/>
<protein>
    <submittedName>
        <fullName evidence="1">Uncharacterized protein</fullName>
    </submittedName>
</protein>